<evidence type="ECO:0000256" key="4">
    <source>
        <dbReference type="ARBA" id="ARBA00023033"/>
    </source>
</evidence>
<dbReference type="AlphaFoldDB" id="A0A381NKN1"/>
<evidence type="ECO:0000313" key="6">
    <source>
        <dbReference type="EMBL" id="SUZ55166.1"/>
    </source>
</evidence>
<feature type="domain" description="Luciferase-like" evidence="5">
    <location>
        <begin position="1"/>
        <end position="179"/>
    </location>
</feature>
<dbReference type="SUPFAM" id="SSF51679">
    <property type="entry name" value="Bacterial luciferase-like"/>
    <property type="match status" value="1"/>
</dbReference>
<keyword evidence="1" id="KW-0285">Flavoprotein</keyword>
<evidence type="ECO:0000256" key="2">
    <source>
        <dbReference type="ARBA" id="ARBA00022643"/>
    </source>
</evidence>
<accession>A0A381NKN1</accession>
<dbReference type="GO" id="GO:0008726">
    <property type="term" value="F:alkanesulfonate monooxygenase activity"/>
    <property type="evidence" value="ECO:0007669"/>
    <property type="project" value="TreeGrafter"/>
</dbReference>
<keyword evidence="4" id="KW-0503">Monooxygenase</keyword>
<dbReference type="Pfam" id="PF00296">
    <property type="entry name" value="Bac_luciferase"/>
    <property type="match status" value="1"/>
</dbReference>
<keyword evidence="2" id="KW-0288">FMN</keyword>
<organism evidence="6">
    <name type="scientific">marine metagenome</name>
    <dbReference type="NCBI Taxonomy" id="408172"/>
    <lineage>
        <taxon>unclassified sequences</taxon>
        <taxon>metagenomes</taxon>
        <taxon>ecological metagenomes</taxon>
    </lineage>
</organism>
<protein>
    <recommendedName>
        <fullName evidence="5">Luciferase-like domain-containing protein</fullName>
    </recommendedName>
</protein>
<dbReference type="InterPro" id="IPR050172">
    <property type="entry name" value="SsuD_RutA_monooxygenase"/>
</dbReference>
<dbReference type="InterPro" id="IPR036661">
    <property type="entry name" value="Luciferase-like_sf"/>
</dbReference>
<dbReference type="PANTHER" id="PTHR42847">
    <property type="entry name" value="ALKANESULFONATE MONOOXYGENASE"/>
    <property type="match status" value="1"/>
</dbReference>
<sequence length="327" mass="37059">MEIGWRVPSYARKWTKSAESRELVKYFTSVEEHDFKSLWVIDHLLVAPNVYSVAWQDPLITLAAAAAVTERIILGTAILCAPMRHPVLTAKEVASIEHYSGGGRLILGVGTGHDENEFQSVGVSKRERGRRTDEALKVIRRLLSEDEVHHEGKYYPLEGVSIYPRPEQQIPIWIGGGSQVHVVDNPDLPIMVPAVLERIARHEGWICRSSGTSPEIVKRDVNAVVERIKQKRSTKDFTVAHAQWLHIVESTNREIVIEEQLKAYRGVMDTKRSDEDLQSAYLFGTIEEMIERIRSIKGTGIEHLIINPLIEDPLQIKLFANEIRPNL</sequence>
<gene>
    <name evidence="6" type="ORF">METZ01_LOCUS8020</name>
</gene>
<reference evidence="6" key="1">
    <citation type="submission" date="2018-05" db="EMBL/GenBank/DDBJ databases">
        <authorList>
            <person name="Lanie J.A."/>
            <person name="Ng W.-L."/>
            <person name="Kazmierczak K.M."/>
            <person name="Andrzejewski T.M."/>
            <person name="Davidsen T.M."/>
            <person name="Wayne K.J."/>
            <person name="Tettelin H."/>
            <person name="Glass J.I."/>
            <person name="Rusch D."/>
            <person name="Podicherti R."/>
            <person name="Tsui H.-C.T."/>
            <person name="Winkler M.E."/>
        </authorList>
    </citation>
    <scope>NUCLEOTIDE SEQUENCE</scope>
</reference>
<dbReference type="Gene3D" id="3.20.20.30">
    <property type="entry name" value="Luciferase-like domain"/>
    <property type="match status" value="1"/>
</dbReference>
<evidence type="ECO:0000256" key="1">
    <source>
        <dbReference type="ARBA" id="ARBA00022630"/>
    </source>
</evidence>
<proteinExistence type="predicted"/>
<keyword evidence="3" id="KW-0560">Oxidoreductase</keyword>
<dbReference type="InterPro" id="IPR019921">
    <property type="entry name" value="Lucif-like_OxRdtase_Rv2161c"/>
</dbReference>
<evidence type="ECO:0000259" key="5">
    <source>
        <dbReference type="Pfam" id="PF00296"/>
    </source>
</evidence>
<evidence type="ECO:0000256" key="3">
    <source>
        <dbReference type="ARBA" id="ARBA00023002"/>
    </source>
</evidence>
<dbReference type="EMBL" id="UINC01000432">
    <property type="protein sequence ID" value="SUZ55166.1"/>
    <property type="molecule type" value="Genomic_DNA"/>
</dbReference>
<dbReference type="InterPro" id="IPR011251">
    <property type="entry name" value="Luciferase-like_dom"/>
</dbReference>
<name>A0A381NKN1_9ZZZZ</name>
<dbReference type="NCBIfam" id="TIGR03619">
    <property type="entry name" value="F420_Rv2161c"/>
    <property type="match status" value="1"/>
</dbReference>
<dbReference type="PANTHER" id="PTHR42847:SF4">
    <property type="entry name" value="ALKANESULFONATE MONOOXYGENASE-RELATED"/>
    <property type="match status" value="1"/>
</dbReference>
<dbReference type="GO" id="GO:0046306">
    <property type="term" value="P:alkanesulfonate catabolic process"/>
    <property type="evidence" value="ECO:0007669"/>
    <property type="project" value="TreeGrafter"/>
</dbReference>